<feature type="region of interest" description="Disordered" evidence="1">
    <location>
        <begin position="1"/>
        <end position="50"/>
    </location>
</feature>
<sequence>MFNFMQNYQNPNSQNSQIPSVPPNPAIFFQSPNNSNMYQNPNPQNSQVPPFSTQVGVEKEERVLVKKKSREQFTRDEDICLIQSWLNVSKDPIVGVDQKAESFWHRIATNYNQYRGQLREKLSGQLKCRWHRINASVQKFVGCYRQAVNGKKSGTSKNDIMAAAHAFYAQDQGTTFNLEYAWRLLKDEAKWGFIGESIGNSSKMTQTSASGASSEIPDTPSSYEFNSSSPMERLMGQKAAKRKGKAKEISNATQDARNKRAETMERLAQSKEDEVELKELVEEEFMDDSDEEQHLQNECQFGSSSRPKRRTTIDRGREEGHNRLFNDYFSENPVYTDVQFRRRFKMHRHVFLRIVDALGNHDEYFQMRVDATGKMGLSPLKKCTSAIRMLAYGSPADIVDEYVRIGESTSIECLERFVKGVNVVFGAEYLRKPNNTDIEHLLQMGESHGFPGSNNDINVLNQSNVFNDILEGRTANVQYTINGTPYNMGKDVERAFGVLQSRFAIIRGPACAWHMEILKHTIYACIILHNMIVEDERHTYGGDFDYSYDNVGNNNSTTETFNGPHPNLATRLQRRATLREKQVHRQLQGDLVEHIWERFGHEDDEN</sequence>
<protein>
    <recommendedName>
        <fullName evidence="4">No apical meristem-associated C-terminal domain-containing protein</fullName>
    </recommendedName>
</protein>
<dbReference type="AlphaFoldDB" id="A0AAV0YHA9"/>
<comment type="caution">
    <text evidence="2">The sequence shown here is derived from an EMBL/GenBank/DDBJ whole genome shotgun (WGS) entry which is preliminary data.</text>
</comment>
<evidence type="ECO:0000256" key="1">
    <source>
        <dbReference type="SAM" id="MobiDB-lite"/>
    </source>
</evidence>
<feature type="compositionally biased region" description="Polar residues" evidence="1">
    <location>
        <begin position="202"/>
        <end position="213"/>
    </location>
</feature>
<feature type="region of interest" description="Disordered" evidence="1">
    <location>
        <begin position="297"/>
        <end position="317"/>
    </location>
</feature>
<keyword evidence="3" id="KW-1185">Reference proteome</keyword>
<evidence type="ECO:0000313" key="2">
    <source>
        <dbReference type="EMBL" id="CAI8583965.1"/>
    </source>
</evidence>
<dbReference type="Pfam" id="PF04827">
    <property type="entry name" value="Plant_tran"/>
    <property type="match status" value="2"/>
</dbReference>
<name>A0AAV0YHA9_VICFA</name>
<dbReference type="PANTHER" id="PTHR47150">
    <property type="entry name" value="OS12G0169200 PROTEIN"/>
    <property type="match status" value="1"/>
</dbReference>
<gene>
    <name evidence="2" type="ORF">VFH_U052600</name>
</gene>
<accession>A0AAV0YHA9</accession>
<dbReference type="Proteomes" id="UP001157006">
    <property type="component" value="Unassembled WGS sequence"/>
</dbReference>
<dbReference type="EMBL" id="CATIWC010001246">
    <property type="protein sequence ID" value="CAI8583965.1"/>
    <property type="molecule type" value="Genomic_DNA"/>
</dbReference>
<organism evidence="2 3">
    <name type="scientific">Vicia faba</name>
    <name type="common">Broad bean</name>
    <name type="synonym">Faba vulgaris</name>
    <dbReference type="NCBI Taxonomy" id="3906"/>
    <lineage>
        <taxon>Eukaryota</taxon>
        <taxon>Viridiplantae</taxon>
        <taxon>Streptophyta</taxon>
        <taxon>Embryophyta</taxon>
        <taxon>Tracheophyta</taxon>
        <taxon>Spermatophyta</taxon>
        <taxon>Magnoliopsida</taxon>
        <taxon>eudicotyledons</taxon>
        <taxon>Gunneridae</taxon>
        <taxon>Pentapetalae</taxon>
        <taxon>rosids</taxon>
        <taxon>fabids</taxon>
        <taxon>Fabales</taxon>
        <taxon>Fabaceae</taxon>
        <taxon>Papilionoideae</taxon>
        <taxon>50 kb inversion clade</taxon>
        <taxon>NPAAA clade</taxon>
        <taxon>Hologalegina</taxon>
        <taxon>IRL clade</taxon>
        <taxon>Fabeae</taxon>
        <taxon>Vicia</taxon>
    </lineage>
</organism>
<reference evidence="2 3" key="1">
    <citation type="submission" date="2023-01" db="EMBL/GenBank/DDBJ databases">
        <authorList>
            <person name="Kreplak J."/>
        </authorList>
    </citation>
    <scope>NUCLEOTIDE SEQUENCE [LARGE SCALE GENOMIC DNA]</scope>
</reference>
<feature type="compositionally biased region" description="Low complexity" evidence="1">
    <location>
        <begin position="39"/>
        <end position="50"/>
    </location>
</feature>
<proteinExistence type="predicted"/>
<evidence type="ECO:0008006" key="4">
    <source>
        <dbReference type="Google" id="ProtNLM"/>
    </source>
</evidence>
<feature type="region of interest" description="Disordered" evidence="1">
    <location>
        <begin position="202"/>
        <end position="259"/>
    </location>
</feature>
<dbReference type="PANTHER" id="PTHR47150:SF7">
    <property type="entry name" value="NUCLEASE"/>
    <property type="match status" value="1"/>
</dbReference>
<feature type="compositionally biased region" description="Polar residues" evidence="1">
    <location>
        <begin position="219"/>
        <end position="230"/>
    </location>
</feature>
<feature type="compositionally biased region" description="Low complexity" evidence="1">
    <location>
        <begin position="1"/>
        <end position="19"/>
    </location>
</feature>
<evidence type="ECO:0000313" key="3">
    <source>
        <dbReference type="Proteomes" id="UP001157006"/>
    </source>
</evidence>
<dbReference type="InterPro" id="IPR006912">
    <property type="entry name" value="Harbinger_derived_prot"/>
</dbReference>